<dbReference type="PANTHER" id="PTHR33104">
    <property type="entry name" value="SI:DKEY-29D5.2"/>
    <property type="match status" value="1"/>
</dbReference>
<evidence type="ECO:0000259" key="1">
    <source>
        <dbReference type="Pfam" id="PF18803"/>
    </source>
</evidence>
<dbReference type="PANTHER" id="PTHR33104:SF2">
    <property type="entry name" value="CXC3 LIKE CYSTEINE CLUSTER DOMAIN-CONTAINING PROTEIN"/>
    <property type="match status" value="1"/>
</dbReference>
<evidence type="ECO:0000313" key="2">
    <source>
        <dbReference type="EMBL" id="KAE9398410.1"/>
    </source>
</evidence>
<dbReference type="InterPro" id="IPR040521">
    <property type="entry name" value="KDZ"/>
</dbReference>
<keyword evidence="3" id="KW-1185">Reference proteome</keyword>
<organism evidence="2 3">
    <name type="scientific">Gymnopus androsaceus JB14</name>
    <dbReference type="NCBI Taxonomy" id="1447944"/>
    <lineage>
        <taxon>Eukaryota</taxon>
        <taxon>Fungi</taxon>
        <taxon>Dikarya</taxon>
        <taxon>Basidiomycota</taxon>
        <taxon>Agaricomycotina</taxon>
        <taxon>Agaricomycetes</taxon>
        <taxon>Agaricomycetidae</taxon>
        <taxon>Agaricales</taxon>
        <taxon>Marasmiineae</taxon>
        <taxon>Omphalotaceae</taxon>
        <taxon>Gymnopus</taxon>
    </lineage>
</organism>
<evidence type="ECO:0000313" key="3">
    <source>
        <dbReference type="Proteomes" id="UP000799118"/>
    </source>
</evidence>
<dbReference type="EMBL" id="ML769483">
    <property type="protein sequence ID" value="KAE9398410.1"/>
    <property type="molecule type" value="Genomic_DNA"/>
</dbReference>
<sequence length="502" mass="57257">MATLRFATDCRASAGDVRVPLFRCLECFSEDLVCEECCREAHMEHPLHVVEKWNGRFFEHTRLCDIGVFMQLGHRPNEQCFNPRFIEGFTVIHTNGVHSVVLAYCDCPGHHAAGEWHQQLMRRRWFPATHIDPQTAATFQVLNMFHVLMLQEKVTTYDFYAGLKKLTNNAGLGTNKDRYKAFSRMMREWRHLKMAKRAGRGNDVQRNLAETQTGEMGKSCIACPRPGVNLPDDWDKVAKGKCFLYWLFIAIDACFRLKRGLVSSEIRDPNLDVGGSYFTEDGLFREYLKGVTDQREMSTCTGLAALDHANTKFSRGYATTGIGLGVCARHEFIQKNGAVDLQKGERYANIDYAYASLLRHHDPKLTKVTSYNIVCQWCKNVVSRVKSLTSLVRCDLSKQDIRFVIPKLHIYGHQLLCQLKFSLNWLRGAGRTDSEGIERPWAHLGPIATSTRDMGPGARHDTMNDHFGHWNWGKLIGLGEFIHCVLNINLILFKQDLCYISA</sequence>
<dbReference type="Pfam" id="PF18758">
    <property type="entry name" value="KDZ"/>
    <property type="match status" value="1"/>
</dbReference>
<gene>
    <name evidence="2" type="ORF">BT96DRAFT_822030</name>
</gene>
<dbReference type="Pfam" id="PF18803">
    <property type="entry name" value="CxC2"/>
    <property type="match status" value="1"/>
</dbReference>
<dbReference type="Proteomes" id="UP000799118">
    <property type="component" value="Unassembled WGS sequence"/>
</dbReference>
<name>A0A6A4HL32_9AGAR</name>
<dbReference type="InterPro" id="IPR041457">
    <property type="entry name" value="CxC2_KDZ-assoc"/>
</dbReference>
<dbReference type="OrthoDB" id="3214502at2759"/>
<accession>A0A6A4HL32</accession>
<dbReference type="AlphaFoldDB" id="A0A6A4HL32"/>
<feature type="domain" description="CxC2-like cysteine cluster KDZ transposase-associated" evidence="1">
    <location>
        <begin position="63"/>
        <end position="171"/>
    </location>
</feature>
<protein>
    <recommendedName>
        <fullName evidence="1">CxC2-like cysteine cluster KDZ transposase-associated domain-containing protein</fullName>
    </recommendedName>
</protein>
<proteinExistence type="predicted"/>
<reference evidence="2" key="1">
    <citation type="journal article" date="2019" name="Environ. Microbiol.">
        <title>Fungal ecological strategies reflected in gene transcription - a case study of two litter decomposers.</title>
        <authorList>
            <person name="Barbi F."/>
            <person name="Kohler A."/>
            <person name="Barry K."/>
            <person name="Baskaran P."/>
            <person name="Daum C."/>
            <person name="Fauchery L."/>
            <person name="Ihrmark K."/>
            <person name="Kuo A."/>
            <person name="LaButti K."/>
            <person name="Lipzen A."/>
            <person name="Morin E."/>
            <person name="Grigoriev I.V."/>
            <person name="Henrissat B."/>
            <person name="Lindahl B."/>
            <person name="Martin F."/>
        </authorList>
    </citation>
    <scope>NUCLEOTIDE SEQUENCE</scope>
    <source>
        <strain evidence="2">JB14</strain>
    </source>
</reference>